<dbReference type="InterPro" id="IPR036676">
    <property type="entry name" value="PurM-like_C_sf"/>
</dbReference>
<dbReference type="InterPro" id="IPR036921">
    <property type="entry name" value="PurM-like_N_sf"/>
</dbReference>
<dbReference type="PIRSF" id="PIRSF005303">
    <property type="entry name" value="Thiam_monoph_kin"/>
    <property type="match status" value="1"/>
</dbReference>
<dbReference type="EMBL" id="CAFBLU010000046">
    <property type="protein sequence ID" value="CAB4882373.1"/>
    <property type="molecule type" value="Genomic_DNA"/>
</dbReference>
<dbReference type="PANTHER" id="PTHR30270:SF0">
    <property type="entry name" value="THIAMINE-MONOPHOSPHATE KINASE"/>
    <property type="match status" value="1"/>
</dbReference>
<dbReference type="SUPFAM" id="SSF55326">
    <property type="entry name" value="PurM N-terminal domain-like"/>
    <property type="match status" value="1"/>
</dbReference>
<organism evidence="2">
    <name type="scientific">freshwater metagenome</name>
    <dbReference type="NCBI Taxonomy" id="449393"/>
    <lineage>
        <taxon>unclassified sequences</taxon>
        <taxon>metagenomes</taxon>
        <taxon>ecological metagenomes</taxon>
    </lineage>
</organism>
<dbReference type="Gene3D" id="3.90.650.10">
    <property type="entry name" value="PurM-like C-terminal domain"/>
    <property type="match status" value="1"/>
</dbReference>
<dbReference type="InterPro" id="IPR006283">
    <property type="entry name" value="ThiL-like"/>
</dbReference>
<proteinExistence type="inferred from homology"/>
<dbReference type="PANTHER" id="PTHR30270">
    <property type="entry name" value="THIAMINE-MONOPHOSPHATE KINASE"/>
    <property type="match status" value="1"/>
</dbReference>
<dbReference type="AlphaFoldDB" id="A0A6J7ESE4"/>
<gene>
    <name evidence="2" type="ORF">UFOPK3444_01562</name>
</gene>
<evidence type="ECO:0000259" key="1">
    <source>
        <dbReference type="Pfam" id="PF00586"/>
    </source>
</evidence>
<dbReference type="Gene3D" id="3.30.1330.10">
    <property type="entry name" value="PurM-like, N-terminal domain"/>
    <property type="match status" value="1"/>
</dbReference>
<evidence type="ECO:0000313" key="2">
    <source>
        <dbReference type="EMBL" id="CAB4882373.1"/>
    </source>
</evidence>
<sequence length="312" mass="30814">MLEPKLLEALAQLLTPAGPGTIRSIGDDAAVSDSRGPTATSMDQTVEGIHADMSVFTHADFGWRAVATAASDMAAMGALPADVFVALALPDGTSQEDAESVVAGADAAATACGARIIGGDIVSSPTLSAAVTIVGVDPLQPGFVGRGGAKLGDLIGVTGALGGSAAGLIALRAGDSTSAVAQRHLRPTARIAEGRALAATGVTSMIDISDGIATDAGHIGAASGVCLEIRLQDLPVEDGVEAIALQSGVEPAVFAATGGEDFELLFTADPECRAAVELAVGAVGVSWIGEVTASEPGTNLTRAGLAGWQHGG</sequence>
<dbReference type="InterPro" id="IPR016188">
    <property type="entry name" value="PurM-like_N"/>
</dbReference>
<dbReference type="CDD" id="cd02194">
    <property type="entry name" value="ThiL"/>
    <property type="match status" value="1"/>
</dbReference>
<name>A0A6J7ESE4_9ZZZZ</name>
<reference evidence="2" key="1">
    <citation type="submission" date="2020-05" db="EMBL/GenBank/DDBJ databases">
        <authorList>
            <person name="Chiriac C."/>
            <person name="Salcher M."/>
            <person name="Ghai R."/>
            <person name="Kavagutti S V."/>
        </authorList>
    </citation>
    <scope>NUCLEOTIDE SEQUENCE</scope>
</reference>
<dbReference type="GO" id="GO:0009030">
    <property type="term" value="F:thiamine-phosphate kinase activity"/>
    <property type="evidence" value="ECO:0007669"/>
    <property type="project" value="InterPro"/>
</dbReference>
<dbReference type="SUPFAM" id="SSF56042">
    <property type="entry name" value="PurM C-terminal domain-like"/>
    <property type="match status" value="1"/>
</dbReference>
<dbReference type="HAMAP" id="MF_02128">
    <property type="entry name" value="TMP_kinase"/>
    <property type="match status" value="1"/>
</dbReference>
<accession>A0A6J7ESE4</accession>
<protein>
    <submittedName>
        <fullName evidence="2">Unannotated protein</fullName>
    </submittedName>
</protein>
<dbReference type="GO" id="GO:0009228">
    <property type="term" value="P:thiamine biosynthetic process"/>
    <property type="evidence" value="ECO:0007669"/>
    <property type="project" value="InterPro"/>
</dbReference>
<dbReference type="NCBIfam" id="TIGR01379">
    <property type="entry name" value="thiL"/>
    <property type="match status" value="1"/>
</dbReference>
<feature type="domain" description="PurM-like N-terminal" evidence="1">
    <location>
        <begin position="26"/>
        <end position="136"/>
    </location>
</feature>
<dbReference type="Pfam" id="PF00586">
    <property type="entry name" value="AIRS"/>
    <property type="match status" value="1"/>
</dbReference>